<name>A0A2G5DFS1_AQUCA</name>
<dbReference type="EMBL" id="KZ305037">
    <property type="protein sequence ID" value="PIA42365.1"/>
    <property type="molecule type" value="Genomic_DNA"/>
</dbReference>
<keyword evidence="2" id="KW-1185">Reference proteome</keyword>
<protein>
    <recommendedName>
        <fullName evidence="3">F-box domain-containing protein</fullName>
    </recommendedName>
</protein>
<gene>
    <name evidence="1" type="ORF">AQUCO_02000075v1</name>
</gene>
<proteinExistence type="predicted"/>
<sequence>ALSLYKFSNCLSPSLLPRILHSRKSILLTRLMSRKIYEEHGGRLTTIIDLPGVIVDHIVPLLSMRDLACMRASFKAWRYLWYATPYVRLDITHPLDTLEGLVRFGIEDKIPSLRCVLRLSDKLHDYMSTMSLLNVDFLKLCINFSDFEMQFIASFLGMFLNLKYLSILQSAWNDCIHFPQSNVFDIYWASQNLAFLQQLKLAEINLYPGENALALVKYLIKNGKELEIIVIRYSSRFWNLRKLERMMDDVKKEKASPKLVLYYIFEEVNEHHRKYARLLTEKEKKGFISRRYYIVFQSSRKEVGFLLNSWMRMNQ</sequence>
<feature type="non-terminal residue" evidence="1">
    <location>
        <position position="1"/>
    </location>
</feature>
<dbReference type="Proteomes" id="UP000230069">
    <property type="component" value="Unassembled WGS sequence"/>
</dbReference>
<dbReference type="AlphaFoldDB" id="A0A2G5DFS1"/>
<accession>A0A2G5DFS1</accession>
<dbReference type="OrthoDB" id="1997506at2759"/>
<evidence type="ECO:0000313" key="1">
    <source>
        <dbReference type="EMBL" id="PIA42365.1"/>
    </source>
</evidence>
<evidence type="ECO:0008006" key="3">
    <source>
        <dbReference type="Google" id="ProtNLM"/>
    </source>
</evidence>
<reference evidence="1 2" key="1">
    <citation type="submission" date="2017-09" db="EMBL/GenBank/DDBJ databases">
        <title>WGS assembly of Aquilegia coerulea Goldsmith.</title>
        <authorList>
            <person name="Hodges S."/>
            <person name="Kramer E."/>
            <person name="Nordborg M."/>
            <person name="Tomkins J."/>
            <person name="Borevitz J."/>
            <person name="Derieg N."/>
            <person name="Yan J."/>
            <person name="Mihaltcheva S."/>
            <person name="Hayes R.D."/>
            <person name="Rokhsar D."/>
        </authorList>
    </citation>
    <scope>NUCLEOTIDE SEQUENCE [LARGE SCALE GENOMIC DNA]</scope>
    <source>
        <strain evidence="2">cv. Goldsmith</strain>
    </source>
</reference>
<evidence type="ECO:0000313" key="2">
    <source>
        <dbReference type="Proteomes" id="UP000230069"/>
    </source>
</evidence>
<organism evidence="1 2">
    <name type="scientific">Aquilegia coerulea</name>
    <name type="common">Rocky mountain columbine</name>
    <dbReference type="NCBI Taxonomy" id="218851"/>
    <lineage>
        <taxon>Eukaryota</taxon>
        <taxon>Viridiplantae</taxon>
        <taxon>Streptophyta</taxon>
        <taxon>Embryophyta</taxon>
        <taxon>Tracheophyta</taxon>
        <taxon>Spermatophyta</taxon>
        <taxon>Magnoliopsida</taxon>
        <taxon>Ranunculales</taxon>
        <taxon>Ranunculaceae</taxon>
        <taxon>Thalictroideae</taxon>
        <taxon>Aquilegia</taxon>
    </lineage>
</organism>